<dbReference type="WBParaSite" id="RSKR_0001123900.1">
    <property type="protein sequence ID" value="RSKR_0001123900.1"/>
    <property type="gene ID" value="RSKR_0001123900"/>
</dbReference>
<protein>
    <submittedName>
        <fullName evidence="2">Cytochrome P450</fullName>
    </submittedName>
</protein>
<organism evidence="1 2">
    <name type="scientific">Rhabditophanes sp. KR3021</name>
    <dbReference type="NCBI Taxonomy" id="114890"/>
    <lineage>
        <taxon>Eukaryota</taxon>
        <taxon>Metazoa</taxon>
        <taxon>Ecdysozoa</taxon>
        <taxon>Nematoda</taxon>
        <taxon>Chromadorea</taxon>
        <taxon>Rhabditida</taxon>
        <taxon>Tylenchina</taxon>
        <taxon>Panagrolaimomorpha</taxon>
        <taxon>Strongyloidoidea</taxon>
        <taxon>Alloionematidae</taxon>
        <taxon>Rhabditophanes</taxon>
    </lineage>
</organism>
<name>A0AC35UGC5_9BILA</name>
<evidence type="ECO:0000313" key="1">
    <source>
        <dbReference type="Proteomes" id="UP000095286"/>
    </source>
</evidence>
<reference evidence="2" key="1">
    <citation type="submission" date="2016-11" db="UniProtKB">
        <authorList>
            <consortium name="WormBaseParasite"/>
        </authorList>
    </citation>
    <scope>IDENTIFICATION</scope>
    <source>
        <strain evidence="2">KR3021</strain>
    </source>
</reference>
<proteinExistence type="predicted"/>
<accession>A0AC35UGC5</accession>
<sequence>MISLPLIIALVIIFLAFNFKSWSNKFKEWRRKHMLGDKLPGPGGQVFFLGHMYKLSKDTEISMLYFDGEVEKVRKQGHSIARIWMGENLLVIPFTPDSVKEILEDNDEITKGDGYELISKWLGNDSLLTSTGEQWRQTRKLLTPAFHFSVLKDFIGDFNRETKILLSKFDEFADTGEEIDVSKFIKSASLDMVCSTAMGHKSNVQQNPECDYVVAMRGFHSILAIHSRNPFYRISNLIFNIFGEGKLLNKLIFKLKTFTKNIIDIKMAEYEKKKVVEQNRETKGPEDEFKKPKQNFITTLLQLNDKHITNDFLVNQVDTFVFAGVDTTSTAHGYLFWCLATHPEVQEKLYQEIYDVFGDSDRDIVHEDFAKFTYLDLCIKESMRLHPTVPFLLRKLENERVIMNKYHLPKGTDIMISPYYMNLNPDIYPNPLIFDPERFSIAEAAKRSPYSSINFSAGPRNCIGQKYAMQQLRLVAISLLRKFKISSSKPHDYMKHIPELVLNPKNGIPIIFNRRSTCDPIE</sequence>
<evidence type="ECO:0000313" key="2">
    <source>
        <dbReference type="WBParaSite" id="RSKR_0001123900.1"/>
    </source>
</evidence>
<dbReference type="Proteomes" id="UP000095286">
    <property type="component" value="Unplaced"/>
</dbReference>